<dbReference type="AlphaFoldDB" id="A0AAN8LA83"/>
<organism evidence="1 2">
    <name type="scientific">Coregonus suidteri</name>
    <dbReference type="NCBI Taxonomy" id="861788"/>
    <lineage>
        <taxon>Eukaryota</taxon>
        <taxon>Metazoa</taxon>
        <taxon>Chordata</taxon>
        <taxon>Craniata</taxon>
        <taxon>Vertebrata</taxon>
        <taxon>Euteleostomi</taxon>
        <taxon>Actinopterygii</taxon>
        <taxon>Neopterygii</taxon>
        <taxon>Teleostei</taxon>
        <taxon>Protacanthopterygii</taxon>
        <taxon>Salmoniformes</taxon>
        <taxon>Salmonidae</taxon>
        <taxon>Coregoninae</taxon>
        <taxon>Coregonus</taxon>
    </lineage>
</organism>
<evidence type="ECO:0000313" key="2">
    <source>
        <dbReference type="Proteomes" id="UP001356427"/>
    </source>
</evidence>
<dbReference type="EMBL" id="JAGTTL010000023">
    <property type="protein sequence ID" value="KAK6304392.1"/>
    <property type="molecule type" value="Genomic_DNA"/>
</dbReference>
<accession>A0AAN8LA83</accession>
<evidence type="ECO:0000313" key="1">
    <source>
        <dbReference type="EMBL" id="KAK6304392.1"/>
    </source>
</evidence>
<comment type="caution">
    <text evidence="1">The sequence shown here is derived from an EMBL/GenBank/DDBJ whole genome shotgun (WGS) entry which is preliminary data.</text>
</comment>
<gene>
    <name evidence="1" type="ORF">J4Q44_G00249780</name>
</gene>
<sequence length="61" mass="6535">LPQLRTCLKCQRSSKTTTPSITAVLVGRGSVTPARPSHARPREKLGLAPVRVCDACYEAEG</sequence>
<keyword evidence="2" id="KW-1185">Reference proteome</keyword>
<feature type="non-terminal residue" evidence="1">
    <location>
        <position position="1"/>
    </location>
</feature>
<name>A0AAN8LA83_9TELE</name>
<protein>
    <submittedName>
        <fullName evidence="1">Uncharacterized protein</fullName>
    </submittedName>
</protein>
<proteinExistence type="predicted"/>
<dbReference type="Proteomes" id="UP001356427">
    <property type="component" value="Unassembled WGS sequence"/>
</dbReference>
<reference evidence="1 2" key="1">
    <citation type="submission" date="2021-04" db="EMBL/GenBank/DDBJ databases">
        <authorList>
            <person name="De Guttry C."/>
            <person name="Zahm M."/>
            <person name="Klopp C."/>
            <person name="Cabau C."/>
            <person name="Louis A."/>
            <person name="Berthelot C."/>
            <person name="Parey E."/>
            <person name="Roest Crollius H."/>
            <person name="Montfort J."/>
            <person name="Robinson-Rechavi M."/>
            <person name="Bucao C."/>
            <person name="Bouchez O."/>
            <person name="Gislard M."/>
            <person name="Lluch J."/>
            <person name="Milhes M."/>
            <person name="Lampietro C."/>
            <person name="Lopez Roques C."/>
            <person name="Donnadieu C."/>
            <person name="Braasch I."/>
            <person name="Desvignes T."/>
            <person name="Postlethwait J."/>
            <person name="Bobe J."/>
            <person name="Wedekind C."/>
            <person name="Guiguen Y."/>
        </authorList>
    </citation>
    <scope>NUCLEOTIDE SEQUENCE [LARGE SCALE GENOMIC DNA]</scope>
    <source>
        <strain evidence="1">Cs_M1</strain>
        <tissue evidence="1">Blood</tissue>
    </source>
</reference>